<evidence type="ECO:0000313" key="1">
    <source>
        <dbReference type="EMBL" id="KAK1455377.1"/>
    </source>
</evidence>
<evidence type="ECO:0000313" key="2">
    <source>
        <dbReference type="Proteomes" id="UP001239795"/>
    </source>
</evidence>
<proteinExistence type="predicted"/>
<accession>A0AAI9XM14</accession>
<name>A0AAI9XM14_9PEZI</name>
<dbReference type="AlphaFoldDB" id="A0AAI9XM14"/>
<organism evidence="1 2">
    <name type="scientific">Colletotrichum melonis</name>
    <dbReference type="NCBI Taxonomy" id="1209925"/>
    <lineage>
        <taxon>Eukaryota</taxon>
        <taxon>Fungi</taxon>
        <taxon>Dikarya</taxon>
        <taxon>Ascomycota</taxon>
        <taxon>Pezizomycotina</taxon>
        <taxon>Sordariomycetes</taxon>
        <taxon>Hypocreomycetidae</taxon>
        <taxon>Glomerellales</taxon>
        <taxon>Glomerellaceae</taxon>
        <taxon>Colletotrichum</taxon>
        <taxon>Colletotrichum acutatum species complex</taxon>
    </lineage>
</organism>
<dbReference type="EMBL" id="MLGG01000024">
    <property type="protein sequence ID" value="KAK1455377.1"/>
    <property type="molecule type" value="Genomic_DNA"/>
</dbReference>
<dbReference type="Proteomes" id="UP001239795">
    <property type="component" value="Unassembled WGS sequence"/>
</dbReference>
<comment type="caution">
    <text evidence="1">The sequence shown here is derived from an EMBL/GenBank/DDBJ whole genome shotgun (WGS) entry which is preliminary data.</text>
</comment>
<protein>
    <submittedName>
        <fullName evidence="1">Uncharacterized protein</fullName>
    </submittedName>
</protein>
<gene>
    <name evidence="1" type="ORF">CMEL01_04137</name>
</gene>
<reference evidence="1 2" key="1">
    <citation type="submission" date="2016-10" db="EMBL/GenBank/DDBJ databases">
        <title>The genome sequence of Colletotrichum fioriniae PJ7.</title>
        <authorList>
            <person name="Baroncelli R."/>
        </authorList>
    </citation>
    <scope>NUCLEOTIDE SEQUENCE [LARGE SCALE GENOMIC DNA]</scope>
    <source>
        <strain evidence="1">Col 31</strain>
    </source>
</reference>
<keyword evidence="2" id="KW-1185">Reference proteome</keyword>
<sequence>MIDFTQRGSSLSQPPAGRERLVGSQRSRLVAAYVIVVPSVPNAERRIPKEGLEGGLGVSLWLSAKQWSPSLGIIVVVAAAAAAAALSSSTSLSLYLSHALHIAVSTVFSNGPRSSREAAKLVAGIRPTS</sequence>